<organism evidence="2 3">
    <name type="scientific">Candidatus Acidiferrum panamense</name>
    <dbReference type="NCBI Taxonomy" id="2741543"/>
    <lineage>
        <taxon>Bacteria</taxon>
        <taxon>Pseudomonadati</taxon>
        <taxon>Acidobacteriota</taxon>
        <taxon>Terriglobia</taxon>
        <taxon>Candidatus Acidiferrales</taxon>
        <taxon>Candidatus Acidiferrum</taxon>
    </lineage>
</organism>
<dbReference type="PANTHER" id="PTHR13774">
    <property type="entry name" value="PHENAZINE BIOSYNTHESIS PROTEIN"/>
    <property type="match status" value="1"/>
</dbReference>
<evidence type="ECO:0000313" key="3">
    <source>
        <dbReference type="Proteomes" id="UP000567293"/>
    </source>
</evidence>
<evidence type="ECO:0000313" key="2">
    <source>
        <dbReference type="EMBL" id="MBA0087544.1"/>
    </source>
</evidence>
<dbReference type="GO" id="GO:0016853">
    <property type="term" value="F:isomerase activity"/>
    <property type="evidence" value="ECO:0007669"/>
    <property type="project" value="TreeGrafter"/>
</dbReference>
<accession>A0A7V8NU37</accession>
<dbReference type="PANTHER" id="PTHR13774:SF32">
    <property type="entry name" value="ANTISENSE-ENHANCING SEQUENCE 1"/>
    <property type="match status" value="1"/>
</dbReference>
<protein>
    <submittedName>
        <fullName evidence="2">PhzF family phenazine biosynthesis protein</fullName>
    </submittedName>
</protein>
<sequence length="194" mass="20206">MGLEWGQNALRFAWMTQPIPTFGPIVTDSVAVAAAVGVQPCDLADGNLPVQVASSGVPFLYVPLRSRAAVDAASIERGRLCALLRSVDLEELPVFVFSCQPADDAATVYSRMFGPCIGIPEDPATGAASGPLGAYLLQHNAVSVDNASRLVNLQGVRMGRPGRIYISLSSRAGVLEEVRVGGEAVVVGAGTVLD</sequence>
<comment type="caution">
    <text evidence="2">The sequence shown here is derived from an EMBL/GenBank/DDBJ whole genome shotgun (WGS) entry which is preliminary data.</text>
</comment>
<gene>
    <name evidence="2" type="ORF">HRJ53_21370</name>
</gene>
<keyword evidence="3" id="KW-1185">Reference proteome</keyword>
<dbReference type="Pfam" id="PF02567">
    <property type="entry name" value="PhzC-PhzF"/>
    <property type="match status" value="1"/>
</dbReference>
<dbReference type="SUPFAM" id="SSF54506">
    <property type="entry name" value="Diaminopimelate epimerase-like"/>
    <property type="match status" value="1"/>
</dbReference>
<dbReference type="AlphaFoldDB" id="A0A7V8NU37"/>
<reference evidence="2" key="1">
    <citation type="submission" date="2020-06" db="EMBL/GenBank/DDBJ databases">
        <title>Legume-microbial interactions unlock mineral nutrients during tropical forest succession.</title>
        <authorList>
            <person name="Epihov D.Z."/>
        </authorList>
    </citation>
    <scope>NUCLEOTIDE SEQUENCE [LARGE SCALE GENOMIC DNA]</scope>
    <source>
        <strain evidence="2">Pan2503</strain>
    </source>
</reference>
<name>A0A7V8NU37_9BACT</name>
<dbReference type="GO" id="GO:0005737">
    <property type="term" value="C:cytoplasm"/>
    <property type="evidence" value="ECO:0007669"/>
    <property type="project" value="TreeGrafter"/>
</dbReference>
<dbReference type="Gene3D" id="3.10.310.10">
    <property type="entry name" value="Diaminopimelate Epimerase, Chain A, domain 1"/>
    <property type="match status" value="1"/>
</dbReference>
<dbReference type="EMBL" id="JACDQQ010002056">
    <property type="protein sequence ID" value="MBA0087544.1"/>
    <property type="molecule type" value="Genomic_DNA"/>
</dbReference>
<dbReference type="NCBIfam" id="TIGR00654">
    <property type="entry name" value="PhzF_family"/>
    <property type="match status" value="1"/>
</dbReference>
<evidence type="ECO:0000256" key="1">
    <source>
        <dbReference type="ARBA" id="ARBA00008270"/>
    </source>
</evidence>
<proteinExistence type="inferred from homology"/>
<dbReference type="InterPro" id="IPR003719">
    <property type="entry name" value="Phenazine_PhzF-like"/>
</dbReference>
<comment type="similarity">
    <text evidence="1">Belongs to the PhzF family.</text>
</comment>
<dbReference type="Proteomes" id="UP000567293">
    <property type="component" value="Unassembled WGS sequence"/>
</dbReference>